<evidence type="ECO:0008006" key="3">
    <source>
        <dbReference type="Google" id="ProtNLM"/>
    </source>
</evidence>
<protein>
    <recommendedName>
        <fullName evidence="3">DUF4419 domain-containing protein</fullName>
    </recommendedName>
</protein>
<proteinExistence type="predicted"/>
<dbReference type="PANTHER" id="PTHR31252:SF11">
    <property type="entry name" value="DUF4419 DOMAIN-CONTAINING PROTEIN"/>
    <property type="match status" value="1"/>
</dbReference>
<sequence length="476" mass="54060">MPVTFSPASHPLKAFEPEYLSWHSRKADGGISPRIILKDACYNQYRQSDEILQSSFDNLHEDSKTDDIHIIPQSNGFVNTVTEAYNNHRALVIRPDDVWLAILTQFSSFLNANAENIRSQFVRHKGQKELTITADRRKVDYGHVANQMTKEIEKNVVDPHLRAWILPDFSTTTANDTTVCSIVMMAAMKEYFSYKIHLLCGIPRVTLDGEKDDWEKIFARLEKLKEYGLPTIAWYHLLFPIIDRFVRSFDEPENEQNLDFWQKVAHYEGGGSGPSYLGGWITAFCVFDDKGKWLGHPFTENATESPNARSLSSTDFFSKYIDIAPVTLSEEEGGEEDEIEGDSQSEKNHLQLDGVYYHQIDTQDVPSGYSEVDVLLEDDDTEYRCMMVAGHVGTRILQSVDGGMKDTVKPVAGWWMLTKLPEGKFKDDRPETGVSVGEGEPRDSAMEATVAEQQEDKLEENQDMKESVAWCKCIVV</sequence>
<feature type="region of interest" description="Disordered" evidence="1">
    <location>
        <begin position="426"/>
        <end position="462"/>
    </location>
</feature>
<accession>A0A8H7Y3Y1</accession>
<dbReference type="PANTHER" id="PTHR31252">
    <property type="entry name" value="DUF4419 DOMAIN-CONTAINING PROTEIN"/>
    <property type="match status" value="1"/>
</dbReference>
<evidence type="ECO:0000313" key="2">
    <source>
        <dbReference type="EMBL" id="KAG5171046.1"/>
    </source>
</evidence>
<dbReference type="AlphaFoldDB" id="A0A8H7Y3Y1"/>
<name>A0A8H7Y3Y1_PSICU</name>
<evidence type="ECO:0000256" key="1">
    <source>
        <dbReference type="SAM" id="MobiDB-lite"/>
    </source>
</evidence>
<dbReference type="Gene3D" id="1.20.120.1060">
    <property type="match status" value="1"/>
</dbReference>
<dbReference type="EMBL" id="JAFIQS010000003">
    <property type="protein sequence ID" value="KAG5171046.1"/>
    <property type="molecule type" value="Genomic_DNA"/>
</dbReference>
<dbReference type="OrthoDB" id="9978173at2759"/>
<dbReference type="InterPro" id="IPR025533">
    <property type="entry name" value="DUF4419"/>
</dbReference>
<dbReference type="Pfam" id="PF14388">
    <property type="entry name" value="DUF4419"/>
    <property type="match status" value="1"/>
</dbReference>
<reference evidence="2" key="1">
    <citation type="submission" date="2021-02" db="EMBL/GenBank/DDBJ databases">
        <title>Psilocybe cubensis genome.</title>
        <authorList>
            <person name="Mckernan K.J."/>
            <person name="Crawford S."/>
            <person name="Trippe A."/>
            <person name="Kane L.T."/>
            <person name="Mclaughlin S."/>
        </authorList>
    </citation>
    <scope>NUCLEOTIDE SEQUENCE [LARGE SCALE GENOMIC DNA]</scope>
    <source>
        <strain evidence="2">MGC-MH-2018</strain>
    </source>
</reference>
<organism evidence="2">
    <name type="scientific">Psilocybe cubensis</name>
    <name type="common">Psychedelic mushroom</name>
    <name type="synonym">Stropharia cubensis</name>
    <dbReference type="NCBI Taxonomy" id="181762"/>
    <lineage>
        <taxon>Eukaryota</taxon>
        <taxon>Fungi</taxon>
        <taxon>Dikarya</taxon>
        <taxon>Basidiomycota</taxon>
        <taxon>Agaricomycotina</taxon>
        <taxon>Agaricomycetes</taxon>
        <taxon>Agaricomycetidae</taxon>
        <taxon>Agaricales</taxon>
        <taxon>Agaricineae</taxon>
        <taxon>Strophariaceae</taxon>
        <taxon>Psilocybe</taxon>
    </lineage>
</organism>
<comment type="caution">
    <text evidence="2">The sequence shown here is derived from an EMBL/GenBank/DDBJ whole genome shotgun (WGS) entry which is preliminary data.</text>
</comment>
<gene>
    <name evidence="2" type="ORF">JR316_003123</name>
</gene>